<feature type="coiled-coil region" evidence="3">
    <location>
        <begin position="3"/>
        <end position="37"/>
    </location>
</feature>
<reference evidence="5" key="1">
    <citation type="submission" date="2024-07" db="EMBL/GenBank/DDBJ databases">
        <title>Two chromosome-level genome assemblies of Korean endemic species Abeliophyllum distichum and Forsythia ovata (Oleaceae).</title>
        <authorList>
            <person name="Jang H."/>
        </authorList>
    </citation>
    <scope>NUCLEOTIDE SEQUENCE [LARGE SCALE GENOMIC DNA]</scope>
</reference>
<dbReference type="Proteomes" id="UP001604277">
    <property type="component" value="Unassembled WGS sequence"/>
</dbReference>
<dbReference type="PANTHER" id="PTHR31580">
    <property type="entry name" value="FILAMENT-LIKE PLANT PROTEIN 4"/>
    <property type="match status" value="1"/>
</dbReference>
<gene>
    <name evidence="4" type="ORF">Fot_25185</name>
</gene>
<dbReference type="AlphaFoldDB" id="A0ABD1U8B8"/>
<keyword evidence="5" id="KW-1185">Reference proteome</keyword>
<evidence type="ECO:0000256" key="2">
    <source>
        <dbReference type="ARBA" id="ARBA00023054"/>
    </source>
</evidence>
<accession>A0ABD1U8B8</accession>
<dbReference type="InterPro" id="IPR008587">
    <property type="entry name" value="FPP_plant"/>
</dbReference>
<protein>
    <submittedName>
        <fullName evidence="4">Filament-like plant protein 3</fullName>
    </submittedName>
</protein>
<evidence type="ECO:0000256" key="1">
    <source>
        <dbReference type="ARBA" id="ARBA00005921"/>
    </source>
</evidence>
<keyword evidence="2 3" id="KW-0175">Coiled coil</keyword>
<dbReference type="Pfam" id="PF05911">
    <property type="entry name" value="FPP"/>
    <property type="match status" value="1"/>
</dbReference>
<comment type="similarity">
    <text evidence="1">Belongs to the FPP family.</text>
</comment>
<organism evidence="4 5">
    <name type="scientific">Forsythia ovata</name>
    <dbReference type="NCBI Taxonomy" id="205694"/>
    <lineage>
        <taxon>Eukaryota</taxon>
        <taxon>Viridiplantae</taxon>
        <taxon>Streptophyta</taxon>
        <taxon>Embryophyta</taxon>
        <taxon>Tracheophyta</taxon>
        <taxon>Spermatophyta</taxon>
        <taxon>Magnoliopsida</taxon>
        <taxon>eudicotyledons</taxon>
        <taxon>Gunneridae</taxon>
        <taxon>Pentapetalae</taxon>
        <taxon>asterids</taxon>
        <taxon>lamiids</taxon>
        <taxon>Lamiales</taxon>
        <taxon>Oleaceae</taxon>
        <taxon>Forsythieae</taxon>
        <taxon>Forsythia</taxon>
    </lineage>
</organism>
<evidence type="ECO:0000256" key="3">
    <source>
        <dbReference type="SAM" id="Coils"/>
    </source>
</evidence>
<evidence type="ECO:0000313" key="5">
    <source>
        <dbReference type="Proteomes" id="UP001604277"/>
    </source>
</evidence>
<name>A0ABD1U8B8_9LAMI</name>
<evidence type="ECO:0000313" key="4">
    <source>
        <dbReference type="EMBL" id="KAL2521262.1"/>
    </source>
</evidence>
<sequence>MELEAAEVKKAEAESQLRILEIELKTLHSSIGTLEEEVEKERNFSGKIVVKYQILENEISRMKLDSQIERSAIINEFRMNQDKELTVAATKFSECRKTIASLGRQLKSLATLEDFLIDSDSERQSANDHHTSFWNSSLCMLMVQQYISGRGGKKGSIDNLVKSNFKVNKSLQTKEPTSPRPNRRTIYTRQQLGLPCLLMTLKSLGVPSSKQPANLLPYLNCHASLSKDVASASLVYHETGEGPTRWMATQVDPMTISTNDESDLAR</sequence>
<proteinExistence type="inferred from homology"/>
<dbReference type="EMBL" id="JBFOLJ010000007">
    <property type="protein sequence ID" value="KAL2521262.1"/>
    <property type="molecule type" value="Genomic_DNA"/>
</dbReference>
<comment type="caution">
    <text evidence="4">The sequence shown here is derived from an EMBL/GenBank/DDBJ whole genome shotgun (WGS) entry which is preliminary data.</text>
</comment>
<dbReference type="PANTHER" id="PTHR31580:SF49">
    <property type="entry name" value="FILAMENT-LIKE PLANT PROTEIN 3"/>
    <property type="match status" value="1"/>
</dbReference>